<evidence type="ECO:0000313" key="16">
    <source>
        <dbReference type="Proteomes" id="UP000242525"/>
    </source>
</evidence>
<evidence type="ECO:0000256" key="9">
    <source>
        <dbReference type="ARBA" id="ARBA00023136"/>
    </source>
</evidence>
<keyword evidence="3" id="KW-0813">Transport</keyword>
<dbReference type="Gene3D" id="1.20.5.110">
    <property type="match status" value="1"/>
</dbReference>
<dbReference type="SUPFAM" id="SSF58038">
    <property type="entry name" value="SNARE fusion complex"/>
    <property type="match status" value="1"/>
</dbReference>
<protein>
    <recommendedName>
        <fullName evidence="10">t-SNARE affecting a late Golgi compartment protein 1</fullName>
    </recommendedName>
</protein>
<gene>
    <name evidence="15" type="ORF">BN980_GECA01s10053g</name>
</gene>
<evidence type="ECO:0000256" key="1">
    <source>
        <dbReference type="ARBA" id="ARBA00004409"/>
    </source>
</evidence>
<evidence type="ECO:0000256" key="4">
    <source>
        <dbReference type="ARBA" id="ARBA00022692"/>
    </source>
</evidence>
<keyword evidence="4 13" id="KW-0812">Transmembrane</keyword>
<dbReference type="GO" id="GO:0048193">
    <property type="term" value="P:Golgi vesicle transport"/>
    <property type="evidence" value="ECO:0007669"/>
    <property type="project" value="InterPro"/>
</dbReference>
<evidence type="ECO:0000313" key="15">
    <source>
        <dbReference type="EMBL" id="CDO51665.1"/>
    </source>
</evidence>
<organism evidence="15 16">
    <name type="scientific">Geotrichum candidum</name>
    <name type="common">Oospora lactis</name>
    <name type="synonym">Dipodascus geotrichum</name>
    <dbReference type="NCBI Taxonomy" id="1173061"/>
    <lineage>
        <taxon>Eukaryota</taxon>
        <taxon>Fungi</taxon>
        <taxon>Dikarya</taxon>
        <taxon>Ascomycota</taxon>
        <taxon>Saccharomycotina</taxon>
        <taxon>Dipodascomycetes</taxon>
        <taxon>Dipodascales</taxon>
        <taxon>Dipodascaceae</taxon>
        <taxon>Geotrichum</taxon>
    </lineage>
</organism>
<dbReference type="InterPro" id="IPR048036">
    <property type="entry name" value="Tlg1p-like_N"/>
</dbReference>
<dbReference type="PANTHER" id="PTHR12791">
    <property type="entry name" value="GOLGI SNARE BET1-RELATED"/>
    <property type="match status" value="1"/>
</dbReference>
<keyword evidence="16" id="KW-1185">Reference proteome</keyword>
<keyword evidence="6 13" id="KW-1133">Transmembrane helix</keyword>
<evidence type="ECO:0000256" key="10">
    <source>
        <dbReference type="ARBA" id="ARBA00073343"/>
    </source>
</evidence>
<dbReference type="Pfam" id="PF05739">
    <property type="entry name" value="SNARE"/>
    <property type="match status" value="1"/>
</dbReference>
<dbReference type="Proteomes" id="UP000242525">
    <property type="component" value="Unassembled WGS sequence"/>
</dbReference>
<accession>A0A0J9X3J6</accession>
<keyword evidence="5" id="KW-0653">Protein transport</keyword>
<comment type="similarity">
    <text evidence="2">Belongs to the syntaxin family.</text>
</comment>
<evidence type="ECO:0000256" key="13">
    <source>
        <dbReference type="SAM" id="Phobius"/>
    </source>
</evidence>
<keyword evidence="8 11" id="KW-0175">Coiled coil</keyword>
<evidence type="ECO:0000256" key="3">
    <source>
        <dbReference type="ARBA" id="ARBA00022448"/>
    </source>
</evidence>
<dbReference type="AlphaFoldDB" id="A0A0J9X3J6"/>
<evidence type="ECO:0000256" key="5">
    <source>
        <dbReference type="ARBA" id="ARBA00022927"/>
    </source>
</evidence>
<evidence type="ECO:0000256" key="6">
    <source>
        <dbReference type="ARBA" id="ARBA00022989"/>
    </source>
</evidence>
<dbReference type="GO" id="GO:0000139">
    <property type="term" value="C:Golgi membrane"/>
    <property type="evidence" value="ECO:0007669"/>
    <property type="project" value="UniProtKB-SubCell"/>
</dbReference>
<comment type="caution">
    <text evidence="15">The sequence shown here is derived from an EMBL/GenBank/DDBJ whole genome shotgun (WGS) entry which is preliminary data.</text>
</comment>
<dbReference type="InterPro" id="IPR010989">
    <property type="entry name" value="SNARE"/>
</dbReference>
<dbReference type="CDD" id="cd15851">
    <property type="entry name" value="SNARE_Syntaxin6"/>
    <property type="match status" value="1"/>
</dbReference>
<dbReference type="InterPro" id="IPR000727">
    <property type="entry name" value="T_SNARE_dom"/>
</dbReference>
<sequence>MDPFNQVYSDALGQLKSAEQLLDDYRNNPSTFYIEDLNNVVQELVETIHDLSQSTGVVQANPAQFGLSHSDVAQRITQVGNLNSQLTDIQESIAKIRRERENKAAVSGSGRRPADEDDNGMGGTGNALMYQEAIASQDNMLDSVYNTVSNLNQQAHIMSQELEDQSNLIEDFERQVDTSQDRLARGMKRVNWVIENNRETLSSCCITLLIVALIVLLVLLLVL</sequence>
<reference evidence="15" key="1">
    <citation type="submission" date="2014-03" db="EMBL/GenBank/DDBJ databases">
        <authorList>
            <person name="Casaregola S."/>
        </authorList>
    </citation>
    <scope>NUCLEOTIDE SEQUENCE [LARGE SCALE GENOMIC DNA]</scope>
    <source>
        <strain evidence="15">CLIB 918</strain>
    </source>
</reference>
<dbReference type="FunFam" id="1.20.5.110:FF:000006">
    <property type="entry name" value="Syntaxin 6"/>
    <property type="match status" value="1"/>
</dbReference>
<evidence type="ECO:0000256" key="11">
    <source>
        <dbReference type="SAM" id="Coils"/>
    </source>
</evidence>
<evidence type="ECO:0000256" key="7">
    <source>
        <dbReference type="ARBA" id="ARBA00023034"/>
    </source>
</evidence>
<name>A0A0J9X3J6_GEOCN</name>
<dbReference type="PROSITE" id="PS50192">
    <property type="entry name" value="T_SNARE"/>
    <property type="match status" value="1"/>
</dbReference>
<dbReference type="SMART" id="SM00397">
    <property type="entry name" value="t_SNARE"/>
    <property type="match status" value="1"/>
</dbReference>
<proteinExistence type="inferred from homology"/>
<feature type="transmembrane region" description="Helical" evidence="13">
    <location>
        <begin position="200"/>
        <end position="222"/>
    </location>
</feature>
<keyword evidence="9 13" id="KW-0472">Membrane</keyword>
<evidence type="ECO:0000256" key="2">
    <source>
        <dbReference type="ARBA" id="ARBA00009063"/>
    </source>
</evidence>
<dbReference type="InterPro" id="IPR015260">
    <property type="entry name" value="Syntaxin-6/10/61_N"/>
</dbReference>
<dbReference type="CDD" id="cd21444">
    <property type="entry name" value="SNARE_NTD_Tlg1p-like"/>
    <property type="match status" value="1"/>
</dbReference>
<dbReference type="OrthoDB" id="546861at2759"/>
<keyword evidence="7" id="KW-0333">Golgi apparatus</keyword>
<feature type="domain" description="T-SNARE coiled-coil homology" evidence="14">
    <location>
        <begin position="131"/>
        <end position="193"/>
    </location>
</feature>
<dbReference type="STRING" id="1173061.A0A0J9X3J6"/>
<dbReference type="GO" id="GO:0015031">
    <property type="term" value="P:protein transport"/>
    <property type="evidence" value="ECO:0007669"/>
    <property type="project" value="UniProtKB-KW"/>
</dbReference>
<dbReference type="Pfam" id="PF09177">
    <property type="entry name" value="STX6_10_61_N"/>
    <property type="match status" value="1"/>
</dbReference>
<dbReference type="Gene3D" id="1.20.58.90">
    <property type="match status" value="1"/>
</dbReference>
<feature type="region of interest" description="Disordered" evidence="12">
    <location>
        <begin position="99"/>
        <end position="125"/>
    </location>
</feature>
<evidence type="ECO:0000259" key="14">
    <source>
        <dbReference type="PROSITE" id="PS50192"/>
    </source>
</evidence>
<evidence type="ECO:0000256" key="12">
    <source>
        <dbReference type="SAM" id="MobiDB-lite"/>
    </source>
</evidence>
<dbReference type="SUPFAM" id="SSF47661">
    <property type="entry name" value="t-snare proteins"/>
    <property type="match status" value="1"/>
</dbReference>
<feature type="coiled-coil region" evidence="11">
    <location>
        <begin position="8"/>
        <end position="54"/>
    </location>
</feature>
<feature type="coiled-coil region" evidence="11">
    <location>
        <begin position="148"/>
        <end position="182"/>
    </location>
</feature>
<comment type="subcellular location">
    <subcellularLocation>
        <location evidence="1">Golgi apparatus membrane</location>
        <topology evidence="1">Single-pass type IV membrane protein</topology>
    </subcellularLocation>
</comment>
<dbReference type="EMBL" id="CCBN010000001">
    <property type="protein sequence ID" value="CDO51665.1"/>
    <property type="molecule type" value="Genomic_DNA"/>
</dbReference>
<evidence type="ECO:0000256" key="8">
    <source>
        <dbReference type="ARBA" id="ARBA00023054"/>
    </source>
</evidence>